<feature type="chain" id="PRO_5043351522" evidence="1">
    <location>
        <begin position="26"/>
        <end position="226"/>
    </location>
</feature>
<evidence type="ECO:0000313" key="3">
    <source>
        <dbReference type="Proteomes" id="UP001465755"/>
    </source>
</evidence>
<reference evidence="2 3" key="1">
    <citation type="journal article" date="2024" name="Nat. Commun.">
        <title>Phylogenomics reveals the evolutionary origins of lichenization in chlorophyte algae.</title>
        <authorList>
            <person name="Puginier C."/>
            <person name="Libourel C."/>
            <person name="Otte J."/>
            <person name="Skaloud P."/>
            <person name="Haon M."/>
            <person name="Grisel S."/>
            <person name="Petersen M."/>
            <person name="Berrin J.G."/>
            <person name="Delaux P.M."/>
            <person name="Dal Grande F."/>
            <person name="Keller J."/>
        </authorList>
    </citation>
    <scope>NUCLEOTIDE SEQUENCE [LARGE SCALE GENOMIC DNA]</scope>
    <source>
        <strain evidence="2 3">SAG 2036</strain>
    </source>
</reference>
<dbReference type="EMBL" id="JALJOQ010000005">
    <property type="protein sequence ID" value="KAK9813452.1"/>
    <property type="molecule type" value="Genomic_DNA"/>
</dbReference>
<dbReference type="AlphaFoldDB" id="A0AAW1PXD6"/>
<feature type="signal peptide" evidence="1">
    <location>
        <begin position="1"/>
        <end position="25"/>
    </location>
</feature>
<keyword evidence="3" id="KW-1185">Reference proteome</keyword>
<protein>
    <submittedName>
        <fullName evidence="2">Uncharacterized protein</fullName>
    </submittedName>
</protein>
<dbReference type="Proteomes" id="UP001465755">
    <property type="component" value="Unassembled WGS sequence"/>
</dbReference>
<keyword evidence="1" id="KW-0732">Signal</keyword>
<evidence type="ECO:0000256" key="1">
    <source>
        <dbReference type="SAM" id="SignalP"/>
    </source>
</evidence>
<proteinExistence type="predicted"/>
<sequence length="226" mass="23378">MLLPQRWLWAAATVLVLSSSKTAECYSPAAAPAPAIIQHIDPLLQPVTSAPTNATITVEIQKQCLSHYSYVDLSVKNAAGYRGECGTVSGASVPCIATDPSNKSLNYSVDQGSSLAVTFQGAAKSYVFLGGALNDQFTNDAQTCYLSTTTTPAYAHSITTLSDSGFVFSPTGAVCSQFVNNTIGSLTVLAFDANPKTSSAESSSGSTVQMLGIALLGAVVALTLVH</sequence>
<evidence type="ECO:0000313" key="2">
    <source>
        <dbReference type="EMBL" id="KAK9813452.1"/>
    </source>
</evidence>
<gene>
    <name evidence="2" type="ORF">WJX73_010346</name>
</gene>
<name>A0AAW1PXD6_9CHLO</name>
<comment type="caution">
    <text evidence="2">The sequence shown here is derived from an EMBL/GenBank/DDBJ whole genome shotgun (WGS) entry which is preliminary data.</text>
</comment>
<accession>A0AAW1PXD6</accession>
<organism evidence="2 3">
    <name type="scientific">Symbiochloris irregularis</name>
    <dbReference type="NCBI Taxonomy" id="706552"/>
    <lineage>
        <taxon>Eukaryota</taxon>
        <taxon>Viridiplantae</taxon>
        <taxon>Chlorophyta</taxon>
        <taxon>core chlorophytes</taxon>
        <taxon>Trebouxiophyceae</taxon>
        <taxon>Trebouxiales</taxon>
        <taxon>Trebouxiaceae</taxon>
        <taxon>Symbiochloris</taxon>
    </lineage>
</organism>